<accession>A0RY79</accession>
<reference evidence="1 2" key="1">
    <citation type="journal article" date="2006" name="Proc. Natl. Acad. Sci. U.S.A.">
        <title>Genomic analysis of the uncultivated marine crenarchaeote Cenarchaeum symbiosum.</title>
        <authorList>
            <person name="Hallam S.J."/>
            <person name="Konstantinidis K.T."/>
            <person name="Putnam N."/>
            <person name="Schleper C."/>
            <person name="Watanabe Y."/>
            <person name="Sugahara J."/>
            <person name="Preston C."/>
            <person name="de la Torre J."/>
            <person name="Richardson P.M."/>
            <person name="DeLong E.F."/>
        </authorList>
    </citation>
    <scope>NUCLEOTIDE SEQUENCE [LARGE SCALE GENOMIC DNA]</scope>
    <source>
        <strain evidence="2">A</strain>
    </source>
</reference>
<dbReference type="Proteomes" id="UP000000758">
    <property type="component" value="Chromosome"/>
</dbReference>
<keyword evidence="2" id="KW-1185">Reference proteome</keyword>
<evidence type="ECO:0000313" key="1">
    <source>
        <dbReference type="EMBL" id="ABK78296.1"/>
    </source>
</evidence>
<organism evidence="1 2">
    <name type="scientific">Cenarchaeum symbiosum (strain A)</name>
    <dbReference type="NCBI Taxonomy" id="414004"/>
    <lineage>
        <taxon>Archaea</taxon>
        <taxon>Nitrososphaerota</taxon>
        <taxon>Candidatus Cenarchaeales</taxon>
        <taxon>Candidatus Cenarchaeaceae</taxon>
        <taxon>Candidatus Cenarchaeum</taxon>
    </lineage>
</organism>
<protein>
    <submittedName>
        <fullName evidence="1">Uncharacterized protein</fullName>
    </submittedName>
</protein>
<dbReference type="AlphaFoldDB" id="A0RY79"/>
<gene>
    <name evidence="1" type="ordered locus">CENSYa_1679</name>
</gene>
<sequence>MFKKIITVCALTAAIMSVGLGAADAEDRKSKTKEDLKTDVKEWLKDT</sequence>
<dbReference type="STRING" id="414004.CENSYa_1679"/>
<proteinExistence type="predicted"/>
<dbReference type="KEGG" id="csy:CENSYa_1679"/>
<name>A0RY79_CENSY</name>
<dbReference type="HOGENOM" id="CLU_3162941_0_0_2"/>
<dbReference type="EnsemblBacteria" id="ABK78296">
    <property type="protein sequence ID" value="ABK78296"/>
    <property type="gene ID" value="CENSYa_1679"/>
</dbReference>
<evidence type="ECO:0000313" key="2">
    <source>
        <dbReference type="Proteomes" id="UP000000758"/>
    </source>
</evidence>
<dbReference type="EMBL" id="DP000238">
    <property type="protein sequence ID" value="ABK78296.1"/>
    <property type="molecule type" value="Genomic_DNA"/>
</dbReference>